<evidence type="ECO:0000313" key="3">
    <source>
        <dbReference type="EMBL" id="ORX46579.1"/>
    </source>
</evidence>
<comment type="caution">
    <text evidence="3">The sequence shown here is derived from an EMBL/GenBank/DDBJ whole genome shotgun (WGS) entry which is preliminary data.</text>
</comment>
<feature type="transmembrane region" description="Helical" evidence="2">
    <location>
        <begin position="783"/>
        <end position="804"/>
    </location>
</feature>
<sequence length="827" mass="96478">MSNNDISLNNKYKYSKKDHINETSIPSINKIRALYENKPNNDQINYSEHKKELDTSKRSTIVSKNDSVNKINKKEEFKVEKSNYENDNDNMIFSEDDIYNYDMDTKEKIYIENKSLKRKHTEEEYYNDSEKHTDSKIEEEYDSEDNVLLSYVNDYENSEEENSNDEQLKIKKSRFNYSSDEKNEQIINDSENNINETIYSNSEDSFKRNDDFSRLNEEKNLQIDSDDSDDSNKKYQQQSSKKKINNNNNNNNNKDNNSNNINMDSMPHMNNVEESKLLSNEISSKPSKFRPFFFPNRSSTNNSSSIKDTLSKSSSSSDSSDSPDNEYVDSNNDKGLFGFNISRKNEKVNKEESKISRKNSSSNKFTSFFYKSSKINNNTNDGSNIDKKIQANAGNSSTSNDTMNQDEIKKTLKRKRDSSIDDENNSNDELEKQKVKKIRLLQEEIKSIQQSIELKQEELRLQYNKLIKTRNSLSDPSKEPIPNFIRPSSIDFNSVQSSFPFKMGRQSTSSNFSRSSFYDYPFEVHPFPNDFDQQNSSFTSNDFRRFSNQQMPSFSRMSMDNNGRYSFNHNGPEDPSFYSNNYSNFDGSSNFNINPNRTSNINSNPNPMFSNNSFSSRYDPNLSHAQSNYHNSFISPTSSQPSKSGLFSFMRRRKTQGPESMYASSNSMMNSFDQSQNPMTNISSGSTIKLPTMDVSLTKPFYYYFIPLTRRKVIVHVDPLLRNAINYAKAAGNFECLRYLCEFEKIPNKYVDLRSIEEAAAHNDIDELKFLLKHSWFYDLKHYFTIFIKVIFLFIVIVSILYYFNELNEILIALFISYIYQHHHQQQ</sequence>
<dbReference type="EMBL" id="MCFH01000034">
    <property type="protein sequence ID" value="ORX46579.1"/>
    <property type="molecule type" value="Genomic_DNA"/>
</dbReference>
<accession>A0A1Y1V507</accession>
<evidence type="ECO:0000313" key="4">
    <source>
        <dbReference type="Proteomes" id="UP000193719"/>
    </source>
</evidence>
<feature type="compositionally biased region" description="Polar residues" evidence="1">
    <location>
        <begin position="392"/>
        <end position="405"/>
    </location>
</feature>
<protein>
    <submittedName>
        <fullName evidence="3">Uncharacterized protein</fullName>
    </submittedName>
</protein>
<feature type="region of interest" description="Disordered" evidence="1">
    <location>
        <begin position="119"/>
        <end position="145"/>
    </location>
</feature>
<feature type="region of interest" description="Disordered" evidence="1">
    <location>
        <begin position="376"/>
        <end position="428"/>
    </location>
</feature>
<feature type="region of interest" description="Disordered" evidence="1">
    <location>
        <begin position="220"/>
        <end position="267"/>
    </location>
</feature>
<reference evidence="3 4" key="1">
    <citation type="submission" date="2016-08" db="EMBL/GenBank/DDBJ databases">
        <title>Genomes of anaerobic fungi encode conserved fungal cellulosomes for biomass hydrolysis.</title>
        <authorList>
            <consortium name="DOE Joint Genome Institute"/>
            <person name="Haitjema C.H."/>
            <person name="Gilmore S.P."/>
            <person name="Henske J.K."/>
            <person name="Solomon K.V."/>
            <person name="De Groot R."/>
            <person name="Kuo A."/>
            <person name="Mondo S.J."/>
            <person name="Salamov A.A."/>
            <person name="Labutti K."/>
            <person name="Zhao Z."/>
            <person name="Chiniquy J."/>
            <person name="Barry K."/>
            <person name="Brewer H.M."/>
            <person name="Purvine S.O."/>
            <person name="Wright A.T."/>
            <person name="Boxma B."/>
            <person name="Van Alen T."/>
            <person name="Hackstein J.H."/>
            <person name="Baker S.E."/>
            <person name="Grigoriev I.V."/>
            <person name="O'Malley M.A."/>
        </authorList>
    </citation>
    <scope>NUCLEOTIDE SEQUENCE [LARGE SCALE GENOMIC DNA]</scope>
    <source>
        <strain evidence="4">finn</strain>
    </source>
</reference>
<name>A0A1Y1V507_9FUNG</name>
<reference evidence="3 4" key="2">
    <citation type="submission" date="2016-08" db="EMBL/GenBank/DDBJ databases">
        <title>Pervasive Adenine N6-methylation of Active Genes in Fungi.</title>
        <authorList>
            <consortium name="DOE Joint Genome Institute"/>
            <person name="Mondo S.J."/>
            <person name="Dannebaum R.O."/>
            <person name="Kuo R.C."/>
            <person name="Labutti K."/>
            <person name="Haridas S."/>
            <person name="Kuo A."/>
            <person name="Salamov A."/>
            <person name="Ahrendt S.R."/>
            <person name="Lipzen A."/>
            <person name="Sullivan W."/>
            <person name="Andreopoulos W.B."/>
            <person name="Clum A."/>
            <person name="Lindquist E."/>
            <person name="Daum C."/>
            <person name="Ramamoorthy G.K."/>
            <person name="Gryganskyi A."/>
            <person name="Culley D."/>
            <person name="Magnuson J.K."/>
            <person name="James T.Y."/>
            <person name="O'Malley M.A."/>
            <person name="Stajich J.E."/>
            <person name="Spatafora J.W."/>
            <person name="Visel A."/>
            <person name="Grigoriev I.V."/>
        </authorList>
    </citation>
    <scope>NUCLEOTIDE SEQUENCE [LARGE SCALE GENOMIC DNA]</scope>
    <source>
        <strain evidence="4">finn</strain>
    </source>
</reference>
<feature type="compositionally biased region" description="Basic and acidic residues" evidence="1">
    <location>
        <begin position="119"/>
        <end position="138"/>
    </location>
</feature>
<evidence type="ECO:0000256" key="2">
    <source>
        <dbReference type="SAM" id="Phobius"/>
    </source>
</evidence>
<organism evidence="3 4">
    <name type="scientific">Piromyces finnis</name>
    <dbReference type="NCBI Taxonomy" id="1754191"/>
    <lineage>
        <taxon>Eukaryota</taxon>
        <taxon>Fungi</taxon>
        <taxon>Fungi incertae sedis</taxon>
        <taxon>Chytridiomycota</taxon>
        <taxon>Chytridiomycota incertae sedis</taxon>
        <taxon>Neocallimastigomycetes</taxon>
        <taxon>Neocallimastigales</taxon>
        <taxon>Neocallimastigaceae</taxon>
        <taxon>Piromyces</taxon>
    </lineage>
</organism>
<feature type="compositionally biased region" description="Low complexity" evidence="1">
    <location>
        <begin position="288"/>
        <end position="320"/>
    </location>
</feature>
<keyword evidence="2" id="KW-0472">Membrane</keyword>
<gene>
    <name evidence="3" type="ORF">BCR36DRAFT_413889</name>
</gene>
<keyword evidence="2" id="KW-1133">Transmembrane helix</keyword>
<proteinExistence type="predicted"/>
<evidence type="ECO:0000256" key="1">
    <source>
        <dbReference type="SAM" id="MobiDB-lite"/>
    </source>
</evidence>
<feature type="region of interest" description="Disordered" evidence="1">
    <location>
        <begin position="288"/>
        <end position="341"/>
    </location>
</feature>
<feature type="compositionally biased region" description="Low complexity" evidence="1">
    <location>
        <begin position="234"/>
        <end position="265"/>
    </location>
</feature>
<keyword evidence="2" id="KW-0812">Transmembrane</keyword>
<dbReference type="Proteomes" id="UP000193719">
    <property type="component" value="Unassembled WGS sequence"/>
</dbReference>
<keyword evidence="4" id="KW-1185">Reference proteome</keyword>
<dbReference type="AlphaFoldDB" id="A0A1Y1V507"/>
<dbReference type="OrthoDB" id="2158242at2759"/>